<evidence type="ECO:0000259" key="2">
    <source>
        <dbReference type="Pfam" id="PF00156"/>
    </source>
</evidence>
<sequence length="275" mass="29427">MNESDRQSTGMSAALAGLHGHASAASRWLADLVMPPQCLLTGEPVGRHGDLAPAVWQQLHFIDAPLCSACGIPWEAQMTGHDLCAACVAGEDHPAALIFAKGLDRVRCALRYDDLSAQLALRLKYADRLDMAAGLSRLMVQAGRELLTGQALLVPVPLHRARLVSRRYNQAAILARAVSRSSGLGLCLDMLQRHRATPRQQGLSAKGRERNVRGAFRIAPTHAERARGAHIVLIDDVLTTGSTLKACARVLKRSGAARVDALVLARVVPEGIGAI</sequence>
<reference evidence="4" key="2">
    <citation type="submission" date="2020-09" db="EMBL/GenBank/DDBJ databases">
        <authorList>
            <person name="Sun Q."/>
            <person name="Zhou Y."/>
        </authorList>
    </citation>
    <scope>NUCLEOTIDE SEQUENCE</scope>
    <source>
        <strain evidence="4">CGMCC 1.12921</strain>
    </source>
</reference>
<protein>
    <submittedName>
        <fullName evidence="4">Phosphoribosyltransferase</fullName>
    </submittedName>
</protein>
<feature type="domain" description="Double zinc ribbon" evidence="3">
    <location>
        <begin position="30"/>
        <end position="88"/>
    </location>
</feature>
<evidence type="ECO:0000313" key="4">
    <source>
        <dbReference type="EMBL" id="GGD04585.1"/>
    </source>
</evidence>
<organism evidence="4 5">
    <name type="scientific">Aquisalinus flavus</name>
    <dbReference type="NCBI Taxonomy" id="1526572"/>
    <lineage>
        <taxon>Bacteria</taxon>
        <taxon>Pseudomonadati</taxon>
        <taxon>Pseudomonadota</taxon>
        <taxon>Alphaproteobacteria</taxon>
        <taxon>Parvularculales</taxon>
        <taxon>Parvularculaceae</taxon>
        <taxon>Aquisalinus</taxon>
    </lineage>
</organism>
<accession>A0A8J2V2T9</accession>
<dbReference type="InterPro" id="IPR044005">
    <property type="entry name" value="DZR_2"/>
</dbReference>
<evidence type="ECO:0000313" key="5">
    <source>
        <dbReference type="Proteomes" id="UP000613582"/>
    </source>
</evidence>
<dbReference type="EMBL" id="BMGH01000001">
    <property type="protein sequence ID" value="GGD04585.1"/>
    <property type="molecule type" value="Genomic_DNA"/>
</dbReference>
<dbReference type="Gene3D" id="3.40.50.2020">
    <property type="match status" value="1"/>
</dbReference>
<keyword evidence="4" id="KW-0808">Transferase</keyword>
<evidence type="ECO:0000256" key="1">
    <source>
        <dbReference type="ARBA" id="ARBA00008007"/>
    </source>
</evidence>
<dbReference type="GO" id="GO:0016757">
    <property type="term" value="F:glycosyltransferase activity"/>
    <property type="evidence" value="ECO:0007669"/>
    <property type="project" value="UniProtKB-KW"/>
</dbReference>
<dbReference type="PANTHER" id="PTHR47505">
    <property type="entry name" value="DNA UTILIZATION PROTEIN YHGH"/>
    <property type="match status" value="1"/>
</dbReference>
<feature type="domain" description="Phosphoribosyltransferase" evidence="2">
    <location>
        <begin position="185"/>
        <end position="265"/>
    </location>
</feature>
<dbReference type="Proteomes" id="UP000613582">
    <property type="component" value="Unassembled WGS sequence"/>
</dbReference>
<reference evidence="4" key="1">
    <citation type="journal article" date="2014" name="Int. J. Syst. Evol. Microbiol.">
        <title>Complete genome sequence of Corynebacterium casei LMG S-19264T (=DSM 44701T), isolated from a smear-ripened cheese.</title>
        <authorList>
            <consortium name="US DOE Joint Genome Institute (JGI-PGF)"/>
            <person name="Walter F."/>
            <person name="Albersmeier A."/>
            <person name="Kalinowski J."/>
            <person name="Ruckert C."/>
        </authorList>
    </citation>
    <scope>NUCLEOTIDE SEQUENCE</scope>
    <source>
        <strain evidence="4">CGMCC 1.12921</strain>
    </source>
</reference>
<dbReference type="Pfam" id="PF00156">
    <property type="entry name" value="Pribosyltran"/>
    <property type="match status" value="1"/>
</dbReference>
<proteinExistence type="inferred from homology"/>
<dbReference type="Pfam" id="PF18912">
    <property type="entry name" value="DZR_2"/>
    <property type="match status" value="1"/>
</dbReference>
<dbReference type="InterPro" id="IPR051910">
    <property type="entry name" value="ComF/GntX_DNA_util-trans"/>
</dbReference>
<keyword evidence="4" id="KW-0328">Glycosyltransferase</keyword>
<dbReference type="InterPro" id="IPR000836">
    <property type="entry name" value="PRTase_dom"/>
</dbReference>
<evidence type="ECO:0000259" key="3">
    <source>
        <dbReference type="Pfam" id="PF18912"/>
    </source>
</evidence>
<keyword evidence="5" id="KW-1185">Reference proteome</keyword>
<dbReference type="CDD" id="cd06223">
    <property type="entry name" value="PRTases_typeI"/>
    <property type="match status" value="1"/>
</dbReference>
<dbReference type="PANTHER" id="PTHR47505:SF1">
    <property type="entry name" value="DNA UTILIZATION PROTEIN YHGH"/>
    <property type="match status" value="1"/>
</dbReference>
<gene>
    <name evidence="4" type="ORF">GCM10011342_11940</name>
</gene>
<dbReference type="InterPro" id="IPR029057">
    <property type="entry name" value="PRTase-like"/>
</dbReference>
<comment type="caution">
    <text evidence="4">The sequence shown here is derived from an EMBL/GenBank/DDBJ whole genome shotgun (WGS) entry which is preliminary data.</text>
</comment>
<dbReference type="AlphaFoldDB" id="A0A8J2V2T9"/>
<dbReference type="SUPFAM" id="SSF53271">
    <property type="entry name" value="PRTase-like"/>
    <property type="match status" value="1"/>
</dbReference>
<comment type="similarity">
    <text evidence="1">Belongs to the ComF/GntX family.</text>
</comment>
<name>A0A8J2V2T9_9PROT</name>
<dbReference type="RefSeq" id="WP_206711364.1">
    <property type="nucleotide sequence ID" value="NZ_BMGH01000001.1"/>
</dbReference>